<accession>A0A9W8R170</accession>
<organism evidence="3 4">
    <name type="scientific">Fusarium falciforme</name>
    <dbReference type="NCBI Taxonomy" id="195108"/>
    <lineage>
        <taxon>Eukaryota</taxon>
        <taxon>Fungi</taxon>
        <taxon>Dikarya</taxon>
        <taxon>Ascomycota</taxon>
        <taxon>Pezizomycotina</taxon>
        <taxon>Sordariomycetes</taxon>
        <taxon>Hypocreomycetidae</taxon>
        <taxon>Hypocreales</taxon>
        <taxon>Nectriaceae</taxon>
        <taxon>Fusarium</taxon>
        <taxon>Fusarium solani species complex</taxon>
    </lineage>
</organism>
<sequence>MSGIEVVGLVLGILPLAIKALQGYRTMLSGVRGADRDLKALVQDLETEQVRLQTTCEVLLDGIAPLSRIDDMVEKPFGPEWEQFSDGIRERLWKGTGKFKEHAKEMQEAVEELREKLYMEADGKARATTHFKPRCSSLLTLSVQTKLNSPEAIMKELRRKASFSLRKKDYEGIITRIKTANSVLHELAGQNRDLEPSRRRRSQARVPKLIRGLSRSIFDALRSAATCRCVQAHDVCLELVPRKAVLVPSDVEDEVAKNLSFHVVLGSYESPGAEADCSSQDEKRVKPPERPTRWDSLRVQFEPKSEPHTKPPSSLSAPLSTVRSLSPRRRVRFCESLGFISRRELTSSSTETLTVISEKNLVVSTASVPIEALPPVLKSDLCQVIFTWHEEPREPTTERCGYIADPHRTFGLYPQHRHPESSSAITLRQMLEGKNLEFQELGLLEKLRIALAISMSILHLYDTPWLAGILTLDDIVFLRESQKATSHPDSPLKPFMAKNFVRTSEAAAPVEAPPQTKPRKPSKTMNLTVLSLGAMLIQVMIGQAVPALDMAADSNMDLNAMLEKHEAGGKFSDEVLQNGGWNYMAAVKWCLETESVLGIMGLENEDFCQRFYEAVVARLEKDIQQLSSRCWE</sequence>
<dbReference type="PANTHER" id="PTHR35186:SF4">
    <property type="entry name" value="PRION-INHIBITION AND PROPAGATION HELO DOMAIN-CONTAINING PROTEIN"/>
    <property type="match status" value="1"/>
</dbReference>
<feature type="compositionally biased region" description="Polar residues" evidence="1">
    <location>
        <begin position="311"/>
        <end position="321"/>
    </location>
</feature>
<gene>
    <name evidence="3" type="ORF">NW755_010673</name>
</gene>
<keyword evidence="4" id="KW-1185">Reference proteome</keyword>
<dbReference type="EMBL" id="JAOQAV010000037">
    <property type="protein sequence ID" value="KAJ4181985.1"/>
    <property type="molecule type" value="Genomic_DNA"/>
</dbReference>
<protein>
    <recommendedName>
        <fullName evidence="2">DUF7580 domain-containing protein</fullName>
    </recommendedName>
</protein>
<dbReference type="InterPro" id="IPR056002">
    <property type="entry name" value="DUF7580"/>
</dbReference>
<dbReference type="AlphaFoldDB" id="A0A9W8R170"/>
<evidence type="ECO:0000313" key="3">
    <source>
        <dbReference type="EMBL" id="KAJ4181985.1"/>
    </source>
</evidence>
<dbReference type="PANTHER" id="PTHR35186">
    <property type="entry name" value="ANK_REP_REGION DOMAIN-CONTAINING PROTEIN"/>
    <property type="match status" value="1"/>
</dbReference>
<evidence type="ECO:0000256" key="1">
    <source>
        <dbReference type="SAM" id="MobiDB-lite"/>
    </source>
</evidence>
<proteinExistence type="predicted"/>
<dbReference type="Proteomes" id="UP001152087">
    <property type="component" value="Unassembled WGS sequence"/>
</dbReference>
<reference evidence="3" key="1">
    <citation type="submission" date="2022-09" db="EMBL/GenBank/DDBJ databases">
        <title>Fusarium specimens isolated from Avocado Roots.</title>
        <authorList>
            <person name="Stajich J."/>
            <person name="Roper C."/>
            <person name="Heimlech-Rivalta G."/>
        </authorList>
    </citation>
    <scope>NUCLEOTIDE SEQUENCE</scope>
    <source>
        <strain evidence="3">A02</strain>
    </source>
</reference>
<evidence type="ECO:0000313" key="4">
    <source>
        <dbReference type="Proteomes" id="UP001152087"/>
    </source>
</evidence>
<name>A0A9W8R170_9HYPO</name>
<evidence type="ECO:0000259" key="2">
    <source>
        <dbReference type="Pfam" id="PF24476"/>
    </source>
</evidence>
<feature type="compositionally biased region" description="Basic and acidic residues" evidence="1">
    <location>
        <begin position="280"/>
        <end position="309"/>
    </location>
</feature>
<feature type="domain" description="DUF7580" evidence="2">
    <location>
        <begin position="415"/>
        <end position="624"/>
    </location>
</feature>
<comment type="caution">
    <text evidence="3">The sequence shown here is derived from an EMBL/GenBank/DDBJ whole genome shotgun (WGS) entry which is preliminary data.</text>
</comment>
<feature type="region of interest" description="Disordered" evidence="1">
    <location>
        <begin position="271"/>
        <end position="321"/>
    </location>
</feature>
<dbReference type="Pfam" id="PF24476">
    <property type="entry name" value="DUF7580"/>
    <property type="match status" value="1"/>
</dbReference>